<dbReference type="GO" id="GO:0034113">
    <property type="term" value="P:heterotypic cell-cell adhesion"/>
    <property type="evidence" value="ECO:0007669"/>
    <property type="project" value="TreeGrafter"/>
</dbReference>
<dbReference type="GO" id="GO:0016020">
    <property type="term" value="C:membrane"/>
    <property type="evidence" value="ECO:0007669"/>
    <property type="project" value="UniProtKB-SubCell"/>
</dbReference>
<evidence type="ECO:0000259" key="10">
    <source>
        <dbReference type="PROSITE" id="PS50835"/>
    </source>
</evidence>
<reference evidence="11" key="2">
    <citation type="journal article" date="2013" name="J. Wildl. Dis.">
        <title>Fatal herpesvirus hemorrhagic disease in wild and orphan asian elephants in southern India.</title>
        <authorList>
            <person name="Zachariah A."/>
            <person name="Zong J.-C."/>
            <person name="Long S.Y."/>
            <person name="Latimer E.M."/>
            <person name="Heaggans S.Y."/>
            <person name="Richman L.K."/>
            <person name="Hayward G.S."/>
        </authorList>
    </citation>
    <scope>NUCLEOTIDE SEQUENCE</scope>
    <source>
        <strain evidence="11">IP164 Muthanga2</strain>
    </source>
</reference>
<dbReference type="SUPFAM" id="SSF48726">
    <property type="entry name" value="Immunoglobulin"/>
    <property type="match status" value="2"/>
</dbReference>
<evidence type="ECO:0000313" key="11">
    <source>
        <dbReference type="EMBL" id="QOE74906.1"/>
    </source>
</evidence>
<dbReference type="InterPro" id="IPR003599">
    <property type="entry name" value="Ig_sub"/>
</dbReference>
<feature type="region of interest" description="Disordered" evidence="9">
    <location>
        <begin position="242"/>
        <end position="266"/>
    </location>
</feature>
<reference evidence="11" key="5">
    <citation type="journal article" name="PLoS ONE">
        <title>Extended genotypic evaluation and comparison of twenty-two cases of lethal EEHV1 hemorrhagic disease in wild and captive Asian elephants in India.</title>
        <authorList>
            <person name="Zachariah A."/>
            <person name="Sajesh P.K."/>
            <person name="Santhosh S."/>
            <person name="Bathrachalam C."/>
            <person name="Megha M."/>
            <person name="Pandiyan J."/>
            <person name="Jishnu M."/>
            <person name="Kobragade R.S."/>
            <person name="Long S.Y."/>
            <person name="Zong J.-C."/>
            <person name="Latimer E.M."/>
            <person name="Heaggans S.Y."/>
            <person name="Hayward G.S."/>
        </authorList>
    </citation>
    <scope>NUCLEOTIDE SEQUENCE</scope>
    <source>
        <strain evidence="11">IP164 Muthanga2</strain>
    </source>
</reference>
<reference evidence="11" key="3">
    <citation type="journal article" date="2016" name="MSphere">
        <title>Comparison of the Gene Coding Contents and Other Unusual Features of the GC-Rich and AT-Rich Branch Probosciviruses.</title>
        <authorList>
            <person name="Ling P.D."/>
            <person name="Long S.Y."/>
            <person name="Zong J.C."/>
            <person name="Heaggans S.Y."/>
            <person name="Qin X."/>
            <person name="Hayward G.S."/>
        </authorList>
    </citation>
    <scope>NUCLEOTIDE SEQUENCE</scope>
    <source>
        <strain evidence="11">IP164 Muthanga2</strain>
    </source>
</reference>
<evidence type="ECO:0000256" key="9">
    <source>
        <dbReference type="SAM" id="MobiDB-lite"/>
    </source>
</evidence>
<dbReference type="InterPro" id="IPR007110">
    <property type="entry name" value="Ig-like_dom"/>
</dbReference>
<evidence type="ECO:0000256" key="6">
    <source>
        <dbReference type="ARBA" id="ARBA00023157"/>
    </source>
</evidence>
<keyword evidence="8" id="KW-0393">Immunoglobulin domain</keyword>
<dbReference type="PROSITE" id="PS50835">
    <property type="entry name" value="IG_LIKE"/>
    <property type="match status" value="2"/>
</dbReference>
<feature type="domain" description="Ig-like" evidence="10">
    <location>
        <begin position="144"/>
        <end position="214"/>
    </location>
</feature>
<dbReference type="EMBL" id="MN366293">
    <property type="protein sequence ID" value="QOE74906.1"/>
    <property type="molecule type" value="Genomic_DNA"/>
</dbReference>
<name>A0A8B6NQ20_ELHV1</name>
<dbReference type="PANTHER" id="PTHR46841:SF3">
    <property type="entry name" value="OX-2 MEMBRANE GLYCOPROTEIN"/>
    <property type="match status" value="1"/>
</dbReference>
<dbReference type="SMART" id="SM00409">
    <property type="entry name" value="IG"/>
    <property type="match status" value="1"/>
</dbReference>
<keyword evidence="6" id="KW-1015">Disulfide bond</keyword>
<keyword evidence="3" id="KW-0732">Signal</keyword>
<dbReference type="InterPro" id="IPR036179">
    <property type="entry name" value="Ig-like_dom_sf"/>
</dbReference>
<evidence type="ECO:0000256" key="3">
    <source>
        <dbReference type="ARBA" id="ARBA00022729"/>
    </source>
</evidence>
<evidence type="ECO:0000256" key="8">
    <source>
        <dbReference type="ARBA" id="ARBA00023319"/>
    </source>
</evidence>
<evidence type="ECO:0000256" key="5">
    <source>
        <dbReference type="ARBA" id="ARBA00023136"/>
    </source>
</evidence>
<sequence>MDLTQLLSFYGPYVETKNQSAILNTNVTLECSLINSSDSISAIIWYKNDTRNRVAVAHKGHSSAWSSWLSESDSQEEVKVTQYEMKTSNLTIVKTTKNDSCCFICKFQCGSSSNCSDFSNTTCLTVYASVETNISSSSDRHGKLNVTCLARALPPASNVTWIGLSNIDNSTSITNNTDGTLTVRSTLYVTDDKRQINGSAYCKVSHQVSVTYLAAPWNSADDLGIFDLIIKELDLSDDFELVFNDGEGDGEDDDYDDDEGEDDEDK</sequence>
<reference evidence="11" key="1">
    <citation type="journal article" date="2013" name="Genome Announc.">
        <title>Complete Genome Sequence of Elephant Endotheliotropic Herpesvirus 1A.</title>
        <authorList>
            <person name="Ling P.D."/>
            <person name="Reid J.G."/>
            <person name="Qin X."/>
            <person name="Muzny D.M."/>
            <person name="Gibbs R."/>
            <person name="Petrosino J."/>
            <person name="Peng R."/>
            <person name="Zong J.C."/>
            <person name="Heaggans S.Y."/>
            <person name="Hayward G.S."/>
        </authorList>
    </citation>
    <scope>NUCLEOTIDE SEQUENCE</scope>
    <source>
        <strain evidence="11">IP164 Muthanga2</strain>
    </source>
</reference>
<organism evidence="11">
    <name type="scientific">Elephant endotheliotropic herpesvirus 1A</name>
    <dbReference type="NCBI Taxonomy" id="759753"/>
    <lineage>
        <taxon>Viruses</taxon>
        <taxon>Duplodnaviria</taxon>
        <taxon>Heunggongvirae</taxon>
        <taxon>Peploviricota</taxon>
        <taxon>Herviviricetes</taxon>
        <taxon>Herpesvirales</taxon>
        <taxon>Orthoherpesviridae</taxon>
        <taxon>Betaherpesvirinae</taxon>
        <taxon>Proboscivirus</taxon>
        <taxon>Proboscivirus elephantidbeta1</taxon>
        <taxon>Elephantid herpesvirus 1</taxon>
    </lineage>
</organism>
<gene>
    <name evidence="11" type="primary">E23</name>
</gene>
<dbReference type="InterPro" id="IPR013783">
    <property type="entry name" value="Ig-like_fold"/>
</dbReference>
<dbReference type="InterPro" id="IPR047164">
    <property type="entry name" value="OX2G-like"/>
</dbReference>
<evidence type="ECO:0000256" key="2">
    <source>
        <dbReference type="ARBA" id="ARBA00022692"/>
    </source>
</evidence>
<accession>A0A8B6NQ20</accession>
<dbReference type="GO" id="GO:0098632">
    <property type="term" value="F:cell-cell adhesion mediator activity"/>
    <property type="evidence" value="ECO:0007669"/>
    <property type="project" value="InterPro"/>
</dbReference>
<evidence type="ECO:0000256" key="7">
    <source>
        <dbReference type="ARBA" id="ARBA00023180"/>
    </source>
</evidence>
<proteinExistence type="predicted"/>
<evidence type="ECO:0000256" key="1">
    <source>
        <dbReference type="ARBA" id="ARBA00004479"/>
    </source>
</evidence>
<dbReference type="PANTHER" id="PTHR46841">
    <property type="entry name" value="OX-2 MEMBRANE GLYCOPROTEIN"/>
    <property type="match status" value="1"/>
</dbReference>
<comment type="subcellular location">
    <subcellularLocation>
        <location evidence="1">Membrane</location>
        <topology evidence="1">Single-pass type I membrane protein</topology>
    </subcellularLocation>
</comment>
<keyword evidence="5" id="KW-0472">Membrane</keyword>
<dbReference type="Pfam" id="PF08205">
    <property type="entry name" value="C2-set_2"/>
    <property type="match status" value="1"/>
</dbReference>
<keyword evidence="2" id="KW-0812">Transmembrane</keyword>
<dbReference type="Gene3D" id="2.60.40.10">
    <property type="entry name" value="Immunoglobulins"/>
    <property type="match status" value="2"/>
</dbReference>
<reference evidence="11" key="4">
    <citation type="submission" date="2019-08" db="EMBL/GenBank/DDBJ databases">
        <title>Annotated Complete DNA Sequences of Six EEHV1A Genomes from Lethal HD Cases in Young Asian Elephants in India.</title>
        <authorList>
            <person name="Krishnankutty S.P."/>
            <person name="Zachariah A."/>
            <person name="Maheswari U."/>
            <person name="Heaggans S.Y."/>
            <person name="Muraleedharan M."/>
            <person name="Velayutham D."/>
            <person name="Santhosh S."/>
            <person name="Hayward G.S."/>
        </authorList>
    </citation>
    <scope>NUCLEOTIDE SEQUENCE</scope>
    <source>
        <strain evidence="11">IP164 Muthanga2</strain>
    </source>
</reference>
<dbReference type="InterPro" id="IPR013162">
    <property type="entry name" value="CD80_C2-set"/>
</dbReference>
<protein>
    <submittedName>
        <fullName evidence="11">Glycoprotein vOX2-4</fullName>
    </submittedName>
</protein>
<keyword evidence="4" id="KW-1133">Transmembrane helix</keyword>
<feature type="domain" description="Ig-like" evidence="10">
    <location>
        <begin position="12"/>
        <end position="122"/>
    </location>
</feature>
<keyword evidence="7" id="KW-0325">Glycoprotein</keyword>
<evidence type="ECO:0000256" key="4">
    <source>
        <dbReference type="ARBA" id="ARBA00022989"/>
    </source>
</evidence>